<dbReference type="Proteomes" id="UP000585474">
    <property type="component" value="Unassembled WGS sequence"/>
</dbReference>
<feature type="region of interest" description="Disordered" evidence="1">
    <location>
        <begin position="92"/>
        <end position="155"/>
    </location>
</feature>
<evidence type="ECO:0000313" key="2">
    <source>
        <dbReference type="EMBL" id="GFY91763.1"/>
    </source>
</evidence>
<feature type="compositionally biased region" description="Polar residues" evidence="1">
    <location>
        <begin position="122"/>
        <end position="131"/>
    </location>
</feature>
<name>A0A7J0EZG3_9ERIC</name>
<accession>A0A7J0EZG3</accession>
<organism evidence="2 3">
    <name type="scientific">Actinidia rufa</name>
    <dbReference type="NCBI Taxonomy" id="165716"/>
    <lineage>
        <taxon>Eukaryota</taxon>
        <taxon>Viridiplantae</taxon>
        <taxon>Streptophyta</taxon>
        <taxon>Embryophyta</taxon>
        <taxon>Tracheophyta</taxon>
        <taxon>Spermatophyta</taxon>
        <taxon>Magnoliopsida</taxon>
        <taxon>eudicotyledons</taxon>
        <taxon>Gunneridae</taxon>
        <taxon>Pentapetalae</taxon>
        <taxon>asterids</taxon>
        <taxon>Ericales</taxon>
        <taxon>Actinidiaceae</taxon>
        <taxon>Actinidia</taxon>
    </lineage>
</organism>
<gene>
    <name evidence="2" type="ORF">Acr_08g0001590</name>
</gene>
<evidence type="ECO:0000313" key="3">
    <source>
        <dbReference type="Proteomes" id="UP000585474"/>
    </source>
</evidence>
<evidence type="ECO:0000256" key="1">
    <source>
        <dbReference type="SAM" id="MobiDB-lite"/>
    </source>
</evidence>
<comment type="caution">
    <text evidence="2">The sequence shown here is derived from an EMBL/GenBank/DDBJ whole genome shotgun (WGS) entry which is preliminary data.</text>
</comment>
<keyword evidence="3" id="KW-1185">Reference proteome</keyword>
<dbReference type="EMBL" id="BJWL01000008">
    <property type="protein sequence ID" value="GFY91763.1"/>
    <property type="molecule type" value="Genomic_DNA"/>
</dbReference>
<sequence>MAVDENEFDVLLAASDNGKSDWVLDSGSAYHLCRDIEVFSTYAACEDVYGWRTTQLAELWQRVSPVLHGRREMQRDAGLTLVEELSEFQGKQGDAVGKKDQRAIPIGGECPDRGAPVRHGSSGISEKNGQGKQPLHKGTQSKRRGTWGSVMVPGGSGVVQERREMLWDMYKVWPDTSGTTSAGCP</sequence>
<protein>
    <submittedName>
        <fullName evidence="2">Uncharacterized protein</fullName>
    </submittedName>
</protein>
<dbReference type="AlphaFoldDB" id="A0A7J0EZG3"/>
<proteinExistence type="predicted"/>
<reference evidence="2 3" key="1">
    <citation type="submission" date="2019-07" db="EMBL/GenBank/DDBJ databases">
        <title>De Novo Assembly of kiwifruit Actinidia rufa.</title>
        <authorList>
            <person name="Sugita-Konishi S."/>
            <person name="Sato K."/>
            <person name="Mori E."/>
            <person name="Abe Y."/>
            <person name="Kisaki G."/>
            <person name="Hamano K."/>
            <person name="Suezawa K."/>
            <person name="Otani M."/>
            <person name="Fukuda T."/>
            <person name="Manabe T."/>
            <person name="Gomi K."/>
            <person name="Tabuchi M."/>
            <person name="Akimitsu K."/>
            <person name="Kataoka I."/>
        </authorList>
    </citation>
    <scope>NUCLEOTIDE SEQUENCE [LARGE SCALE GENOMIC DNA]</scope>
    <source>
        <strain evidence="3">cv. Fuchu</strain>
    </source>
</reference>